<evidence type="ECO:0000313" key="1">
    <source>
        <dbReference type="EMBL" id="AND41945.1"/>
    </source>
</evidence>
<dbReference type="AlphaFoldDB" id="A0A161JG13"/>
<accession>A0A161JG13</accession>
<protein>
    <submittedName>
        <fullName evidence="1">Uncharacterized protein</fullName>
    </submittedName>
</protein>
<dbReference type="STRING" id="1196031.A361_23310"/>
<proteinExistence type="predicted"/>
<dbReference type="EMBL" id="CP015506">
    <property type="protein sequence ID" value="AND41945.1"/>
    <property type="molecule type" value="Genomic_DNA"/>
</dbReference>
<dbReference type="Proteomes" id="UP000077856">
    <property type="component" value="Chromosome"/>
</dbReference>
<dbReference type="RefSeq" id="WP_019383189.1">
    <property type="nucleotide sequence ID" value="NZ_CP015506.1"/>
</dbReference>
<organism evidence="1 2">
    <name type="scientific">Cytobacillus oceanisediminis 2691</name>
    <dbReference type="NCBI Taxonomy" id="1196031"/>
    <lineage>
        <taxon>Bacteria</taxon>
        <taxon>Bacillati</taxon>
        <taxon>Bacillota</taxon>
        <taxon>Bacilli</taxon>
        <taxon>Bacillales</taxon>
        <taxon>Bacillaceae</taxon>
        <taxon>Cytobacillus</taxon>
    </lineage>
</organism>
<name>A0A161JG13_9BACI</name>
<sequence>MQKRTLRPALLLDKSGTATTKLSLTYSIWDRYPTNDLRVINFWLSLPEEQYVKMEWNDHF</sequence>
<gene>
    <name evidence="1" type="ORF">A361_23310</name>
</gene>
<dbReference type="KEGG" id="bon:A361_23310"/>
<evidence type="ECO:0000313" key="2">
    <source>
        <dbReference type="Proteomes" id="UP000077856"/>
    </source>
</evidence>
<reference evidence="1 2" key="1">
    <citation type="submission" date="2016-04" db="EMBL/GenBank/DDBJ databases">
        <title>Complete genome sequence of Bacillus oceanisediminis strain 2691.</title>
        <authorList>
            <person name="Jeong H."/>
            <person name="Kim H.J."/>
            <person name="Lee D.-W."/>
        </authorList>
    </citation>
    <scope>NUCLEOTIDE SEQUENCE [LARGE SCALE GENOMIC DNA]</scope>
    <source>
        <strain evidence="1 2">2691</strain>
    </source>
</reference>